<evidence type="ECO:0000313" key="3">
    <source>
        <dbReference type="Proteomes" id="UP000317039"/>
    </source>
</evidence>
<dbReference type="EMBL" id="CP041695">
    <property type="protein sequence ID" value="QDP81942.1"/>
    <property type="molecule type" value="Genomic_DNA"/>
</dbReference>
<feature type="transmembrane region" description="Helical" evidence="1">
    <location>
        <begin position="114"/>
        <end position="135"/>
    </location>
</feature>
<evidence type="ECO:0000313" key="2">
    <source>
        <dbReference type="EMBL" id="QDP81942.1"/>
    </source>
</evidence>
<organism evidence="2 3">
    <name type="scientific">Nocardia otitidiscaviarum</name>
    <dbReference type="NCBI Taxonomy" id="1823"/>
    <lineage>
        <taxon>Bacteria</taxon>
        <taxon>Bacillati</taxon>
        <taxon>Actinomycetota</taxon>
        <taxon>Actinomycetes</taxon>
        <taxon>Mycobacteriales</taxon>
        <taxon>Nocardiaceae</taxon>
        <taxon>Nocardia</taxon>
    </lineage>
</organism>
<feature type="transmembrane region" description="Helical" evidence="1">
    <location>
        <begin position="41"/>
        <end position="59"/>
    </location>
</feature>
<proteinExistence type="predicted"/>
<evidence type="ECO:0000256" key="1">
    <source>
        <dbReference type="SAM" id="Phobius"/>
    </source>
</evidence>
<dbReference type="GeneID" id="80336128"/>
<name>A0A516NSR9_9NOCA</name>
<keyword evidence="1" id="KW-0472">Membrane</keyword>
<dbReference type="KEGG" id="nod:FOH10_27610"/>
<dbReference type="Proteomes" id="UP000317039">
    <property type="component" value="Chromosome"/>
</dbReference>
<accession>A0A516NSR9</accession>
<feature type="transmembrane region" description="Helical" evidence="1">
    <location>
        <begin position="65"/>
        <end position="85"/>
    </location>
</feature>
<dbReference type="RefSeq" id="WP_143982900.1">
    <property type="nucleotide sequence ID" value="NZ_CP041695.1"/>
</dbReference>
<keyword evidence="1" id="KW-0812">Transmembrane</keyword>
<feature type="transmembrane region" description="Helical" evidence="1">
    <location>
        <begin position="147"/>
        <end position="170"/>
    </location>
</feature>
<keyword evidence="1" id="KW-1133">Transmembrane helix</keyword>
<gene>
    <name evidence="2" type="ORF">FOH10_27610</name>
</gene>
<reference evidence="2 3" key="1">
    <citation type="submission" date="2019-07" db="EMBL/GenBank/DDBJ databases">
        <title>Complete Genome Sequence and Methylome Analysis of Nocardia otitidis-caviarum NEB252.</title>
        <authorList>
            <person name="Fomenkov A."/>
            <person name="Anton B.P."/>
            <person name="Vincze T."/>
            <person name="Roberts R.J."/>
        </authorList>
    </citation>
    <scope>NUCLEOTIDE SEQUENCE [LARGE SCALE GENOMIC DNA]</scope>
    <source>
        <strain evidence="2 3">NEB252</strain>
    </source>
</reference>
<sequence>MTTATGLIDRYQDYRVRRWLVHEQRMAGMFPTWRTRRRRRALVVTVAVSLAALFVTGVLCAFDLQWATLLILPVILIFLGAWTMLRIVSQGQDNAPAEILDELEIAQRTAARSIGLSVTQWLTLPPLFYVIWAPALASEMSAFQTSYAGGVMILATLLAGGCAPAMILAWTRPEPEPEPEG</sequence>
<dbReference type="AlphaFoldDB" id="A0A516NSR9"/>
<protein>
    <submittedName>
        <fullName evidence="2">Uncharacterized protein</fullName>
    </submittedName>
</protein>